<dbReference type="AlphaFoldDB" id="A0AAV2QMD3"/>
<reference evidence="2 3" key="1">
    <citation type="submission" date="2024-05" db="EMBL/GenBank/DDBJ databases">
        <authorList>
            <person name="Wallberg A."/>
        </authorList>
    </citation>
    <scope>NUCLEOTIDE SEQUENCE [LARGE SCALE GENOMIC DNA]</scope>
</reference>
<dbReference type="Gene3D" id="3.10.100.10">
    <property type="entry name" value="Mannose-Binding Protein A, subunit A"/>
    <property type="match status" value="1"/>
</dbReference>
<dbReference type="InterPro" id="IPR001304">
    <property type="entry name" value="C-type_lectin-like"/>
</dbReference>
<name>A0AAV2QMD3_MEGNR</name>
<accession>A0AAV2QMD3</accession>
<feature type="domain" description="C-type lectin" evidence="1">
    <location>
        <begin position="52"/>
        <end position="172"/>
    </location>
</feature>
<dbReference type="PANTHER" id="PTHR22801">
    <property type="entry name" value="LITHOSTATHINE"/>
    <property type="match status" value="1"/>
</dbReference>
<dbReference type="InterPro" id="IPR016187">
    <property type="entry name" value="CTDL_fold"/>
</dbReference>
<organism evidence="2 3">
    <name type="scientific">Meganyctiphanes norvegica</name>
    <name type="common">Northern krill</name>
    <name type="synonym">Thysanopoda norvegica</name>
    <dbReference type="NCBI Taxonomy" id="48144"/>
    <lineage>
        <taxon>Eukaryota</taxon>
        <taxon>Metazoa</taxon>
        <taxon>Ecdysozoa</taxon>
        <taxon>Arthropoda</taxon>
        <taxon>Crustacea</taxon>
        <taxon>Multicrustacea</taxon>
        <taxon>Malacostraca</taxon>
        <taxon>Eumalacostraca</taxon>
        <taxon>Eucarida</taxon>
        <taxon>Euphausiacea</taxon>
        <taxon>Euphausiidae</taxon>
        <taxon>Meganyctiphanes</taxon>
    </lineage>
</organism>
<evidence type="ECO:0000313" key="2">
    <source>
        <dbReference type="EMBL" id="CAL4093298.1"/>
    </source>
</evidence>
<dbReference type="EMBL" id="CAXKWB010009039">
    <property type="protein sequence ID" value="CAL4093298.1"/>
    <property type="molecule type" value="Genomic_DNA"/>
</dbReference>
<dbReference type="InterPro" id="IPR016186">
    <property type="entry name" value="C-type_lectin-like/link_sf"/>
</dbReference>
<dbReference type="SUPFAM" id="SSF56436">
    <property type="entry name" value="C-type lectin-like"/>
    <property type="match status" value="1"/>
</dbReference>
<comment type="caution">
    <text evidence="2">The sequence shown here is derived from an EMBL/GenBank/DDBJ whole genome shotgun (WGS) entry which is preliminary data.</text>
</comment>
<keyword evidence="3" id="KW-1185">Reference proteome</keyword>
<proteinExistence type="predicted"/>
<dbReference type="PROSITE" id="PS50041">
    <property type="entry name" value="C_TYPE_LECTIN_2"/>
    <property type="match status" value="1"/>
</dbReference>
<feature type="non-terminal residue" evidence="2">
    <location>
        <position position="1"/>
    </location>
</feature>
<evidence type="ECO:0000259" key="1">
    <source>
        <dbReference type="PROSITE" id="PS50041"/>
    </source>
</evidence>
<dbReference type="PANTHER" id="PTHR22801:SF63">
    <property type="entry name" value="C-TYPE LECTIN DOMAIN-CONTAINING PROTEIN"/>
    <property type="match status" value="1"/>
</dbReference>
<sequence>EDCTFDQCIAFQSDDEYIKKKWLSLSERVVHQIEEEVDNTGGGTCQAGYEKVGIQCFYFGTDKNDEEDLTWEEAFNYCQEMGGRLAVIKEFEIFQKYQKDNYEGSSLWVGVSDIEREGKFRWINGEILQEGFPWHHNQPDNWFNEDCVHSPSDFNYEYNDLKCTDKKQFVCDDTKGELTLPGEATFTTKSRLQNEPIKWFVRICHFIIFCNNDERNGDYILFITEDNYGKETLVYIEEEKITSEPLTFKLCDLLEGAYDLGNGRSGLIYLLPNQRDLPDLDLFRIWNERDKILDDASLSKNDIEETTLSLSKKWMGVKC</sequence>
<gene>
    <name evidence="2" type="ORF">MNOR_LOCUS14799</name>
</gene>
<dbReference type="Pfam" id="PF00059">
    <property type="entry name" value="Lectin_C"/>
    <property type="match status" value="1"/>
</dbReference>
<evidence type="ECO:0000313" key="3">
    <source>
        <dbReference type="Proteomes" id="UP001497623"/>
    </source>
</evidence>
<dbReference type="Proteomes" id="UP001497623">
    <property type="component" value="Unassembled WGS sequence"/>
</dbReference>
<dbReference type="InterPro" id="IPR050801">
    <property type="entry name" value="Ca-Dep_Lectins_ImmuneDev"/>
</dbReference>
<protein>
    <recommendedName>
        <fullName evidence="1">C-type lectin domain-containing protein</fullName>
    </recommendedName>
</protein>
<dbReference type="SMART" id="SM00034">
    <property type="entry name" value="CLECT"/>
    <property type="match status" value="1"/>
</dbReference>